<dbReference type="OrthoDB" id="449280at2759"/>
<dbReference type="GO" id="GO:0005758">
    <property type="term" value="C:mitochondrial intermembrane space"/>
    <property type="evidence" value="ECO:0007669"/>
    <property type="project" value="UniProtKB-SubCell"/>
</dbReference>
<evidence type="ECO:0000259" key="11">
    <source>
        <dbReference type="PROSITE" id="PS51007"/>
    </source>
</evidence>
<dbReference type="PROSITE" id="PS51007">
    <property type="entry name" value="CYTC"/>
    <property type="match status" value="1"/>
</dbReference>
<organism evidence="12 13">
    <name type="scientific">Vitrella brassicaformis (strain CCMP3155)</name>
    <dbReference type="NCBI Taxonomy" id="1169540"/>
    <lineage>
        <taxon>Eukaryota</taxon>
        <taxon>Sar</taxon>
        <taxon>Alveolata</taxon>
        <taxon>Colpodellida</taxon>
        <taxon>Vitrellaceae</taxon>
        <taxon>Vitrella</taxon>
    </lineage>
</organism>
<feature type="domain" description="Cytochrome c" evidence="11">
    <location>
        <begin position="14"/>
        <end position="114"/>
    </location>
</feature>
<evidence type="ECO:0000256" key="6">
    <source>
        <dbReference type="ARBA" id="ARBA00022982"/>
    </source>
</evidence>
<keyword evidence="4 8" id="KW-0349">Heme</keyword>
<evidence type="ECO:0000256" key="10">
    <source>
        <dbReference type="RuleBase" id="RU004427"/>
    </source>
</evidence>
<dbReference type="GO" id="GO:0020037">
    <property type="term" value="F:heme binding"/>
    <property type="evidence" value="ECO:0007669"/>
    <property type="project" value="InterPro"/>
</dbReference>
<dbReference type="InterPro" id="IPR036909">
    <property type="entry name" value="Cyt_c-like_dom_sf"/>
</dbReference>
<dbReference type="FunCoup" id="A0A0G4G513">
    <property type="interactions" value="186"/>
</dbReference>
<dbReference type="PANTHER" id="PTHR11961">
    <property type="entry name" value="CYTOCHROME C"/>
    <property type="match status" value="1"/>
</dbReference>
<proteinExistence type="inferred from homology"/>
<dbReference type="STRING" id="1169540.A0A0G4G513"/>
<dbReference type="GO" id="GO:0009055">
    <property type="term" value="F:electron transfer activity"/>
    <property type="evidence" value="ECO:0007669"/>
    <property type="project" value="InterPro"/>
</dbReference>
<sequence>MSTRPEPDVEVPEGDAKKGAKVFKSKCSQCHTLNKGGGQKQGPNLYGFIGKQSGQADFAYSEANKLSGIIWSEKHLWEYLINPKKYIPGTKMVFAGIKKEAERADLIAYLKEASAD</sequence>
<dbReference type="Gene3D" id="1.10.760.10">
    <property type="entry name" value="Cytochrome c-like domain"/>
    <property type="match status" value="1"/>
</dbReference>
<comment type="PTM">
    <text evidence="10">Binds 1 heme group per subunit.</text>
</comment>
<keyword evidence="10" id="KW-0679">Respiratory chain</keyword>
<dbReference type="SUPFAM" id="SSF46626">
    <property type="entry name" value="Cytochrome c"/>
    <property type="match status" value="1"/>
</dbReference>
<dbReference type="Proteomes" id="UP000041254">
    <property type="component" value="Unassembled WGS sequence"/>
</dbReference>
<evidence type="ECO:0000256" key="7">
    <source>
        <dbReference type="ARBA" id="ARBA00023004"/>
    </source>
</evidence>
<reference evidence="12 13" key="1">
    <citation type="submission" date="2014-11" db="EMBL/GenBank/DDBJ databases">
        <authorList>
            <person name="Zhu J."/>
            <person name="Qi W."/>
            <person name="Song R."/>
        </authorList>
    </citation>
    <scope>NUCLEOTIDE SEQUENCE [LARGE SCALE GENOMIC DNA]</scope>
</reference>
<evidence type="ECO:0000256" key="8">
    <source>
        <dbReference type="PROSITE-ProRule" id="PRU00433"/>
    </source>
</evidence>
<evidence type="ECO:0000256" key="5">
    <source>
        <dbReference type="ARBA" id="ARBA00022723"/>
    </source>
</evidence>
<dbReference type="FunFam" id="1.10.760.10:FF:000001">
    <property type="entry name" value="Cytochrome c iso-1"/>
    <property type="match status" value="1"/>
</dbReference>
<evidence type="ECO:0000256" key="1">
    <source>
        <dbReference type="ARBA" id="ARBA00004569"/>
    </source>
</evidence>
<gene>
    <name evidence="12" type="ORF">Vbra_9663</name>
</gene>
<comment type="function">
    <text evidence="10">Electron carrier protein. The oxidized form of the cytochrome c heme group can accept an electron from the heme group of the cytochrome c1 subunit of cytochrome reductase. Cytochrome c then transfers this electron to the cytochrome oxidase complex, the final protein carrier in the mitochondrial electron-transport chain.</text>
</comment>
<dbReference type="VEuPathDB" id="CryptoDB:Vbra_9663"/>
<dbReference type="PRINTS" id="PR00604">
    <property type="entry name" value="CYTCHRMECIAB"/>
</dbReference>
<keyword evidence="5 8" id="KW-0479">Metal-binding</keyword>
<keyword evidence="6 10" id="KW-0249">Electron transport</keyword>
<dbReference type="GO" id="GO:0046872">
    <property type="term" value="F:metal ion binding"/>
    <property type="evidence" value="ECO:0007669"/>
    <property type="project" value="UniProtKB-KW"/>
</dbReference>
<evidence type="ECO:0000256" key="4">
    <source>
        <dbReference type="ARBA" id="ARBA00022617"/>
    </source>
</evidence>
<evidence type="ECO:0000256" key="2">
    <source>
        <dbReference type="ARBA" id="ARBA00006488"/>
    </source>
</evidence>
<comment type="subcellular location">
    <subcellularLocation>
        <location evidence="1">Mitochondrion intermembrane space</location>
    </subcellularLocation>
</comment>
<dbReference type="Pfam" id="PF00034">
    <property type="entry name" value="Cytochrom_C"/>
    <property type="match status" value="1"/>
</dbReference>
<dbReference type="PhylomeDB" id="A0A0G4G513"/>
<dbReference type="OMA" id="KARCAQC"/>
<evidence type="ECO:0000256" key="3">
    <source>
        <dbReference type="ARBA" id="ARBA00022448"/>
    </source>
</evidence>
<keyword evidence="3 10" id="KW-0813">Transport</keyword>
<evidence type="ECO:0000313" key="12">
    <source>
        <dbReference type="EMBL" id="CEM23294.1"/>
    </source>
</evidence>
<keyword evidence="10" id="KW-0496">Mitochondrion</keyword>
<protein>
    <recommendedName>
        <fullName evidence="11">Cytochrome c domain-containing protein</fullName>
    </recommendedName>
</protein>
<dbReference type="InterPro" id="IPR009056">
    <property type="entry name" value="Cyt_c-like_dom"/>
</dbReference>
<evidence type="ECO:0000256" key="9">
    <source>
        <dbReference type="RuleBase" id="RU004426"/>
    </source>
</evidence>
<comment type="similarity">
    <text evidence="2 9">Belongs to the cytochrome c family.</text>
</comment>
<evidence type="ECO:0000313" key="13">
    <source>
        <dbReference type="Proteomes" id="UP000041254"/>
    </source>
</evidence>
<dbReference type="InParanoid" id="A0A0G4G513"/>
<dbReference type="InterPro" id="IPR002327">
    <property type="entry name" value="Cyt_c_1A/1B"/>
</dbReference>
<accession>A0A0G4G513</accession>
<dbReference type="AlphaFoldDB" id="A0A0G4G513"/>
<dbReference type="EMBL" id="CDMY01000563">
    <property type="protein sequence ID" value="CEM23294.1"/>
    <property type="molecule type" value="Genomic_DNA"/>
</dbReference>
<name>A0A0G4G513_VITBC</name>
<keyword evidence="7 8" id="KW-0408">Iron</keyword>
<keyword evidence="13" id="KW-1185">Reference proteome</keyword>